<gene>
    <name evidence="2" type="ORF">FJR45_02940</name>
</gene>
<dbReference type="RefSeq" id="WP_193151274.1">
    <property type="nucleotide sequence ID" value="NZ_CP041235.1"/>
</dbReference>
<sequence length="151" mass="17662">MNNKFFFPALAALFLVIMGIYFLLNPSYEKSIEAKYYYEIGDYEEAYKRANEAFSLDIYNRMAATIMAQSKTSIKYKKYIDQAKEYMTEINLIAAKETISDADRAKIKLMSEIMVDSYKKLAPSVITDKKLVREAAKYYKDFEKLLEKVNR</sequence>
<dbReference type="AlphaFoldDB" id="A0A7M1B2R2"/>
<name>A0A7M1B2R2_9BACT</name>
<evidence type="ECO:0000256" key="1">
    <source>
        <dbReference type="SAM" id="Phobius"/>
    </source>
</evidence>
<protein>
    <submittedName>
        <fullName evidence="2">Uncharacterized protein</fullName>
    </submittedName>
</protein>
<proteinExistence type="predicted"/>
<keyword evidence="3" id="KW-1185">Reference proteome</keyword>
<organism evidence="2 3">
    <name type="scientific">Sulfurimonas sediminis</name>
    <dbReference type="NCBI Taxonomy" id="2590020"/>
    <lineage>
        <taxon>Bacteria</taxon>
        <taxon>Pseudomonadati</taxon>
        <taxon>Campylobacterota</taxon>
        <taxon>Epsilonproteobacteria</taxon>
        <taxon>Campylobacterales</taxon>
        <taxon>Sulfurimonadaceae</taxon>
        <taxon>Sulfurimonas</taxon>
    </lineage>
</organism>
<feature type="transmembrane region" description="Helical" evidence="1">
    <location>
        <begin position="6"/>
        <end position="24"/>
    </location>
</feature>
<keyword evidence="1" id="KW-1133">Transmembrane helix</keyword>
<keyword evidence="1" id="KW-0472">Membrane</keyword>
<dbReference type="KEGG" id="ssei:FJR45_02940"/>
<reference evidence="2 3" key="1">
    <citation type="submission" date="2019-06" db="EMBL/GenBank/DDBJ databases">
        <title>Sulfurimonas gotlandica sp. nov., a chemoautotrophic and psychrotolerant epsilonproteobacterium isolated from a pelagic redoxcline, and an emended description of the genus Sulfurimonas.</title>
        <authorList>
            <person name="Wang S."/>
            <person name="Jiang L."/>
            <person name="Shao Z."/>
        </authorList>
    </citation>
    <scope>NUCLEOTIDE SEQUENCE [LARGE SCALE GENOMIC DNA]</scope>
    <source>
        <strain evidence="2 3">S2-6</strain>
    </source>
</reference>
<evidence type="ECO:0000313" key="2">
    <source>
        <dbReference type="EMBL" id="QOP42962.1"/>
    </source>
</evidence>
<dbReference type="Proteomes" id="UP000593719">
    <property type="component" value="Chromosome"/>
</dbReference>
<dbReference type="EMBL" id="CP041235">
    <property type="protein sequence ID" value="QOP42962.1"/>
    <property type="molecule type" value="Genomic_DNA"/>
</dbReference>
<keyword evidence="1" id="KW-0812">Transmembrane</keyword>
<evidence type="ECO:0000313" key="3">
    <source>
        <dbReference type="Proteomes" id="UP000593719"/>
    </source>
</evidence>
<accession>A0A7M1B2R2</accession>